<protein>
    <submittedName>
        <fullName evidence="1">Uncharacterized protein</fullName>
    </submittedName>
</protein>
<evidence type="ECO:0000313" key="1">
    <source>
        <dbReference type="EMBL" id="KAI3951715.1"/>
    </source>
</evidence>
<comment type="caution">
    <text evidence="1">The sequence shown here is derived from an EMBL/GenBank/DDBJ whole genome shotgun (WGS) entry which is preliminary data.</text>
</comment>
<gene>
    <name evidence="1" type="ORF">MKW98_013773</name>
</gene>
<dbReference type="Proteomes" id="UP001202328">
    <property type="component" value="Unassembled WGS sequence"/>
</dbReference>
<evidence type="ECO:0000313" key="2">
    <source>
        <dbReference type="Proteomes" id="UP001202328"/>
    </source>
</evidence>
<dbReference type="AlphaFoldDB" id="A0AAD4TDJ5"/>
<proteinExistence type="predicted"/>
<dbReference type="EMBL" id="JAJJMB010002379">
    <property type="protein sequence ID" value="KAI3951715.1"/>
    <property type="molecule type" value="Genomic_DNA"/>
</dbReference>
<organism evidence="1 2">
    <name type="scientific">Papaver atlanticum</name>
    <dbReference type="NCBI Taxonomy" id="357466"/>
    <lineage>
        <taxon>Eukaryota</taxon>
        <taxon>Viridiplantae</taxon>
        <taxon>Streptophyta</taxon>
        <taxon>Embryophyta</taxon>
        <taxon>Tracheophyta</taxon>
        <taxon>Spermatophyta</taxon>
        <taxon>Magnoliopsida</taxon>
        <taxon>Ranunculales</taxon>
        <taxon>Papaveraceae</taxon>
        <taxon>Papaveroideae</taxon>
        <taxon>Papaver</taxon>
    </lineage>
</organism>
<reference evidence="1" key="1">
    <citation type="submission" date="2022-04" db="EMBL/GenBank/DDBJ databases">
        <title>A functionally conserved STORR gene fusion in Papaver species that diverged 16.8 million years ago.</title>
        <authorList>
            <person name="Catania T."/>
        </authorList>
    </citation>
    <scope>NUCLEOTIDE SEQUENCE</scope>
    <source>
        <strain evidence="1">S-188037</strain>
    </source>
</reference>
<sequence length="58" mass="6874">SVQIWNSDEIYGRSVIKVLGLSYRILRVQSRCSRDKHSEVLSLWPKRLKKGLKSMNWK</sequence>
<name>A0AAD4TDJ5_9MAGN</name>
<keyword evidence="2" id="KW-1185">Reference proteome</keyword>
<feature type="non-terminal residue" evidence="1">
    <location>
        <position position="1"/>
    </location>
</feature>
<accession>A0AAD4TDJ5</accession>